<dbReference type="GeneID" id="24266549"/>
<dbReference type="OMA" id="WIEFNST"/>
<name>A0A0D9QQ28_PLAFR</name>
<dbReference type="Proteomes" id="UP000054561">
    <property type="component" value="Unassembled WGS sequence"/>
</dbReference>
<evidence type="ECO:0000256" key="1">
    <source>
        <dbReference type="SAM" id="MobiDB-lite"/>
    </source>
</evidence>
<evidence type="ECO:0000313" key="2">
    <source>
        <dbReference type="EMBL" id="KJP89149.1"/>
    </source>
</evidence>
<dbReference type="RefSeq" id="XP_012334294.1">
    <property type="nucleotide sequence ID" value="XM_012478871.1"/>
</dbReference>
<dbReference type="VEuPathDB" id="PlasmoDB:AK88_01235"/>
<dbReference type="AlphaFoldDB" id="A0A0D9QQ28"/>
<feature type="region of interest" description="Disordered" evidence="1">
    <location>
        <begin position="621"/>
        <end position="646"/>
    </location>
</feature>
<dbReference type="EMBL" id="KQ001654">
    <property type="protein sequence ID" value="KJP89149.1"/>
    <property type="molecule type" value="Genomic_DNA"/>
</dbReference>
<sequence>MMQYPAGASLFAGGTDQSGRSDGSGSGSDGSDDRMDVDMGKDMHVCVKSTMMEPPIPTHDTEPVKSHTKHVQAKDEAAIDTSSARNANVLCEHGKGHMSKSVEEGVNTGSVVERGEEDILLSLLKMKDLVADHIIQKGKNEKCYMDQINDSKNYLRQTMEQESRNEDSSKMFRCGSEYNGYSQLLDSGLAFTHVKVVSGVMIHTFKCFRHVECVGGEAFVLTTGSKSLYTEIFIKGNLCILKKEPMLQNVNCVVKRYQWTFFENCYNVRSGRNRAIAMGYKYFNSSTSARRYVRNFICGMKKRCISRLRVINYKGTKNTWIEFNSTYHEKNCLFYRPWEWDNEERSRTKKSGGNGFNKLASHGKEKKRNTRDGGGGMERPAEMMKENQMAFYNNPVISTSCKITHGRSSFEQDLRSGAEQLNATSNWGNDNGVTVLLEHAAQTTYRGQAAYGGHRAADAQNNFTLIPPSLNRQLGAVTNRYSQVYPCNGSGGPPNMSQPNQVRPVPASGQGLATRYHRGAHLNGKDAYAKDACGKDAYAKVFLPSGECQREGETLRKHGPRGTTGMYRIYNGVDTTRLLPLEKENGPKEYPSMGSGNIQGEVDPSVCKRVSSGAINERLLSTRTRGQKKKKKMIIEEIRGEATRDR</sequence>
<feature type="region of interest" description="Disordered" evidence="1">
    <location>
        <begin position="346"/>
        <end position="379"/>
    </location>
</feature>
<feature type="region of interest" description="Disordered" evidence="1">
    <location>
        <begin position="1"/>
        <end position="38"/>
    </location>
</feature>
<protein>
    <submittedName>
        <fullName evidence="2">Uncharacterized protein</fullName>
    </submittedName>
</protein>
<keyword evidence="3" id="KW-1185">Reference proteome</keyword>
<reference evidence="2 3" key="1">
    <citation type="submission" date="2014-03" db="EMBL/GenBank/DDBJ databases">
        <title>The Genome Sequence of Plasmodium fragile nilgiri.</title>
        <authorList>
            <consortium name="The Broad Institute Genomics Platform"/>
            <consortium name="The Broad Institute Genome Sequencing Center for Infectious Disease"/>
            <person name="Neafsey D."/>
            <person name="Duraisingh M."/>
            <person name="Young S.K."/>
            <person name="Zeng Q."/>
            <person name="Gargeya S."/>
            <person name="Abouelleil A."/>
            <person name="Alvarado L."/>
            <person name="Chapman S.B."/>
            <person name="Gainer-Dewar J."/>
            <person name="Goldberg J."/>
            <person name="Griggs A."/>
            <person name="Gujja S."/>
            <person name="Hansen M."/>
            <person name="Howarth C."/>
            <person name="Imamovic A."/>
            <person name="Larimer J."/>
            <person name="Pearson M."/>
            <person name="Poon T.W."/>
            <person name="Priest M."/>
            <person name="Roberts A."/>
            <person name="Saif S."/>
            <person name="Shea T."/>
            <person name="Sykes S."/>
            <person name="Wortman J."/>
            <person name="Nusbaum C."/>
            <person name="Birren B."/>
        </authorList>
    </citation>
    <scope>NUCLEOTIDE SEQUENCE [LARGE SCALE GENOMIC DNA]</scope>
    <source>
        <strain evidence="3">nilgiri</strain>
    </source>
</reference>
<dbReference type="OrthoDB" id="372751at2759"/>
<proteinExistence type="predicted"/>
<feature type="compositionally biased region" description="Basic and acidic residues" evidence="1">
    <location>
        <begin position="633"/>
        <end position="646"/>
    </location>
</feature>
<accession>A0A0D9QQ28</accession>
<gene>
    <name evidence="2" type="ORF">AK88_01235</name>
</gene>
<evidence type="ECO:0000313" key="3">
    <source>
        <dbReference type="Proteomes" id="UP000054561"/>
    </source>
</evidence>
<organism evidence="2 3">
    <name type="scientific">Plasmodium fragile</name>
    <dbReference type="NCBI Taxonomy" id="5857"/>
    <lineage>
        <taxon>Eukaryota</taxon>
        <taxon>Sar</taxon>
        <taxon>Alveolata</taxon>
        <taxon>Apicomplexa</taxon>
        <taxon>Aconoidasida</taxon>
        <taxon>Haemosporida</taxon>
        <taxon>Plasmodiidae</taxon>
        <taxon>Plasmodium</taxon>
        <taxon>Plasmodium (Plasmodium)</taxon>
    </lineage>
</organism>